<keyword evidence="1" id="KW-0472">Membrane</keyword>
<evidence type="ECO:0000313" key="2">
    <source>
        <dbReference type="EMBL" id="MFC5604188.1"/>
    </source>
</evidence>
<sequence length="199" mass="23086">MTLRQIINEPVKPDNLIVFTFFLHLLFLTGASAVPEGRFFFWMPINLTVEAFIMFRLILFWRRYSKHEPRRYNSLQLYWMLMGLSIFTTMPFVRMSYGTVVFWPLLIGTLLLFLLGHLLKEKVGEVFVNPRKLKQLVMWPTALAGIVLIGIAIMAVLRFQSVDENVGIAVFLYMLGVFSIFVANPFSLSKERIEKLIGD</sequence>
<proteinExistence type="predicted"/>
<dbReference type="Proteomes" id="UP001596071">
    <property type="component" value="Unassembled WGS sequence"/>
</dbReference>
<keyword evidence="1" id="KW-0812">Transmembrane</keyword>
<comment type="caution">
    <text evidence="2">The sequence shown here is derived from an EMBL/GenBank/DDBJ whole genome shotgun (WGS) entry which is preliminary data.</text>
</comment>
<evidence type="ECO:0000256" key="1">
    <source>
        <dbReference type="SAM" id="Phobius"/>
    </source>
</evidence>
<reference evidence="3" key="1">
    <citation type="journal article" date="2019" name="Int. J. Syst. Evol. Microbiol.">
        <title>The Global Catalogue of Microorganisms (GCM) 10K type strain sequencing project: providing services to taxonomists for standard genome sequencing and annotation.</title>
        <authorList>
            <consortium name="The Broad Institute Genomics Platform"/>
            <consortium name="The Broad Institute Genome Sequencing Center for Infectious Disease"/>
            <person name="Wu L."/>
            <person name="Ma J."/>
        </authorList>
    </citation>
    <scope>NUCLEOTIDE SEQUENCE [LARGE SCALE GENOMIC DNA]</scope>
    <source>
        <strain evidence="3">KACC 11299</strain>
    </source>
</reference>
<name>A0ABW0U0Q4_9BACL</name>
<dbReference type="EMBL" id="JBHSNP010000027">
    <property type="protein sequence ID" value="MFC5604188.1"/>
    <property type="molecule type" value="Genomic_DNA"/>
</dbReference>
<evidence type="ECO:0000313" key="3">
    <source>
        <dbReference type="Proteomes" id="UP001596071"/>
    </source>
</evidence>
<feature type="transmembrane region" description="Helical" evidence="1">
    <location>
        <begin position="76"/>
        <end position="94"/>
    </location>
</feature>
<dbReference type="RefSeq" id="WP_381445688.1">
    <property type="nucleotide sequence ID" value="NZ_JBHSNP010000027.1"/>
</dbReference>
<feature type="transmembrane region" description="Helical" evidence="1">
    <location>
        <begin position="166"/>
        <end position="186"/>
    </location>
</feature>
<keyword evidence="1" id="KW-1133">Transmembrane helix</keyword>
<gene>
    <name evidence="2" type="ORF">ACFPTP_13245</name>
</gene>
<feature type="transmembrane region" description="Helical" evidence="1">
    <location>
        <begin position="100"/>
        <end position="119"/>
    </location>
</feature>
<accession>A0ABW0U0Q4</accession>
<feature type="transmembrane region" description="Helical" evidence="1">
    <location>
        <begin position="43"/>
        <end position="64"/>
    </location>
</feature>
<organism evidence="2 3">
    <name type="scientific">Sporosarcina koreensis</name>
    <dbReference type="NCBI Taxonomy" id="334735"/>
    <lineage>
        <taxon>Bacteria</taxon>
        <taxon>Bacillati</taxon>
        <taxon>Bacillota</taxon>
        <taxon>Bacilli</taxon>
        <taxon>Bacillales</taxon>
        <taxon>Caryophanaceae</taxon>
        <taxon>Sporosarcina</taxon>
    </lineage>
</organism>
<feature type="transmembrane region" description="Helical" evidence="1">
    <location>
        <begin position="139"/>
        <end position="160"/>
    </location>
</feature>
<keyword evidence="3" id="KW-1185">Reference proteome</keyword>
<protein>
    <submittedName>
        <fullName evidence="2">Uncharacterized protein</fullName>
    </submittedName>
</protein>